<dbReference type="Pfam" id="PF13481">
    <property type="entry name" value="AAA_25"/>
    <property type="match status" value="1"/>
</dbReference>
<dbReference type="Proteomes" id="UP000193335">
    <property type="component" value="Unassembled WGS sequence"/>
</dbReference>
<comment type="caution">
    <text evidence="3">The sequence shown here is derived from an EMBL/GenBank/DDBJ whole genome shotgun (WGS) entry which is preliminary data.</text>
</comment>
<feature type="domain" description="AAA+ ATPase" evidence="1">
    <location>
        <begin position="377"/>
        <end position="553"/>
    </location>
</feature>
<dbReference type="SMART" id="SM00382">
    <property type="entry name" value="AAA"/>
    <property type="match status" value="1"/>
</dbReference>
<dbReference type="RefSeq" id="WP_085398405.1">
    <property type="nucleotide sequence ID" value="NZ_NAFL01000175.1"/>
</dbReference>
<dbReference type="AlphaFoldDB" id="A0A1Y2JX80"/>
<dbReference type="InterPro" id="IPR003593">
    <property type="entry name" value="AAA+_ATPase"/>
</dbReference>
<gene>
    <name evidence="3" type="ORF">BSZ19_02640</name>
</gene>
<dbReference type="SUPFAM" id="SSF52540">
    <property type="entry name" value="P-loop containing nucleoside triphosphate hydrolases"/>
    <property type="match status" value="1"/>
</dbReference>
<feature type="domain" description="DNA primase/polymerase bifunctional N-terminal" evidence="2">
    <location>
        <begin position="6"/>
        <end position="183"/>
    </location>
</feature>
<dbReference type="EMBL" id="NAFL01000175">
    <property type="protein sequence ID" value="OSJ36761.1"/>
    <property type="molecule type" value="Genomic_DNA"/>
</dbReference>
<evidence type="ECO:0008006" key="5">
    <source>
        <dbReference type="Google" id="ProtNLM"/>
    </source>
</evidence>
<dbReference type="InterPro" id="IPR015330">
    <property type="entry name" value="DNA_primase/pol_bifunc_N"/>
</dbReference>
<dbReference type="CDD" id="cd04859">
    <property type="entry name" value="Prim_Pol"/>
    <property type="match status" value="1"/>
</dbReference>
<dbReference type="Gene3D" id="3.40.50.300">
    <property type="entry name" value="P-loop containing nucleotide triphosphate hydrolases"/>
    <property type="match status" value="1"/>
</dbReference>
<evidence type="ECO:0000259" key="1">
    <source>
        <dbReference type="SMART" id="SM00382"/>
    </source>
</evidence>
<name>A0A1Y2JX80_BRAJP</name>
<reference evidence="3 4" key="1">
    <citation type="submission" date="2017-03" db="EMBL/GenBank/DDBJ databases">
        <title>Whole genome sequences of fourteen strains of Bradyrhizobium canariense and one strain of Bradyrhizobium japonicum isolated from Lupinus (Papilionoideae: Genisteae) species in Algeria.</title>
        <authorList>
            <person name="Crovadore J."/>
            <person name="Chekireb D."/>
            <person name="Brachmann A."/>
            <person name="Chablais R."/>
            <person name="Cochard B."/>
            <person name="Lefort F."/>
        </authorList>
    </citation>
    <scope>NUCLEOTIDE SEQUENCE [LARGE SCALE GENOMIC DNA]</scope>
    <source>
        <strain evidence="3 4">UBMA197</strain>
    </source>
</reference>
<evidence type="ECO:0000313" key="3">
    <source>
        <dbReference type="EMBL" id="OSJ36761.1"/>
    </source>
</evidence>
<dbReference type="SUPFAM" id="SSF56747">
    <property type="entry name" value="Prim-pol domain"/>
    <property type="match status" value="1"/>
</dbReference>
<organism evidence="3 4">
    <name type="scientific">Bradyrhizobium japonicum</name>
    <dbReference type="NCBI Taxonomy" id="375"/>
    <lineage>
        <taxon>Bacteria</taxon>
        <taxon>Pseudomonadati</taxon>
        <taxon>Pseudomonadota</taxon>
        <taxon>Alphaproteobacteria</taxon>
        <taxon>Hyphomicrobiales</taxon>
        <taxon>Nitrobacteraceae</taxon>
        <taxon>Bradyrhizobium</taxon>
    </lineage>
</organism>
<evidence type="ECO:0000259" key="2">
    <source>
        <dbReference type="SMART" id="SM00943"/>
    </source>
</evidence>
<sequence>MSSEFFDFAQKSKLAIFPCAQGTKRPTLKWKTGSTYDRAQWVTWQSQHNNLAIDCAKSGIVVIDVDSSKVTREEAWKAYCALCADWGLPEPAPPMTQSARGGWHIPFRRPTNLAATDLRGGGTLLKISDIRALAEGEEDGEVVGFKNRGYCVAPGSTLSTAAGDLLYVLMPEAPAPHDAPDGLIEAIKLKVVEATCGQTGTSDKADVAKLVAELDMFGEFSTEPDWFRCMGAIKLALGDTEDAVEVALQMTTDDATAEAFSSRWNRLASVDDGGPKYRIKSMIHRYKELTGKHFNVRTSVEAMFNGVAQLVGAGMPSIPTVEAPPIAPDMPVQLSADEQAKAVADALDALPDMFRNSGEFTNGFVPPDYLVDTILQRGFLYSLTAQTGVGKTTVAMRLAAHVATERPFCGHDVQRGTVLYFAGENPTDIQMRWLGLTKEMRLDPKTLDVHFTYGPNKLLPEVIARITREVARKSLTLAAIVIDTAAAHFTGDLENDNDQNGNYARQLRSLCMLPGTPCVLVLCHPTKGAQTIDQMVPRGGGAFLNEVDGNVGLVRNAAGVLVASAVGKFRGPEFVPLNFALKVINDHPLLKDSGGRQIPTIVADPISYDEVKRREATTEKDEIKVLRFIGNNPRASLEDIGTAIFGPKGKSKAQRIVGDLTEAKRVVYDKIAGIRTLAPAVQKSLNALDSAVSATVSGAAIVTPFPLPTRPQI</sequence>
<dbReference type="SMART" id="SM00943">
    <property type="entry name" value="Prim-Pol"/>
    <property type="match status" value="1"/>
</dbReference>
<protein>
    <recommendedName>
        <fullName evidence="5">DNA primase/polymerase bifunctional N-terminal domain-containing protein</fullName>
    </recommendedName>
</protein>
<accession>A0A1Y2JX80</accession>
<dbReference type="InterPro" id="IPR027417">
    <property type="entry name" value="P-loop_NTPase"/>
</dbReference>
<dbReference type="Pfam" id="PF09250">
    <property type="entry name" value="Prim-Pol"/>
    <property type="match status" value="1"/>
</dbReference>
<evidence type="ECO:0000313" key="4">
    <source>
        <dbReference type="Proteomes" id="UP000193335"/>
    </source>
</evidence>
<proteinExistence type="predicted"/>